<dbReference type="EMBL" id="JBCGBO010000003">
    <property type="protein sequence ID" value="KAK9216516.1"/>
    <property type="molecule type" value="Genomic_DNA"/>
</dbReference>
<comment type="caution">
    <text evidence="1">The sequence shown here is derived from an EMBL/GenBank/DDBJ whole genome shotgun (WGS) entry which is preliminary data.</text>
</comment>
<dbReference type="AlphaFoldDB" id="A0AAP0MSQ3"/>
<keyword evidence="2" id="KW-1185">Reference proteome</keyword>
<reference evidence="1 2" key="1">
    <citation type="submission" date="2024-05" db="EMBL/GenBank/DDBJ databases">
        <title>Haplotype-resolved chromosome-level genome assembly of Huyou (Citrus changshanensis).</title>
        <authorList>
            <person name="Miao C."/>
            <person name="Chen W."/>
            <person name="Wu Y."/>
            <person name="Wang L."/>
            <person name="Zhao S."/>
            <person name="Grierson D."/>
            <person name="Xu C."/>
            <person name="Chen K."/>
        </authorList>
    </citation>
    <scope>NUCLEOTIDE SEQUENCE [LARGE SCALE GENOMIC DNA]</scope>
    <source>
        <strain evidence="1">01-14</strain>
        <tissue evidence="1">Leaf</tissue>
    </source>
</reference>
<proteinExistence type="predicted"/>
<evidence type="ECO:0000313" key="2">
    <source>
        <dbReference type="Proteomes" id="UP001428341"/>
    </source>
</evidence>
<gene>
    <name evidence="1" type="ORF">WN944_008525</name>
</gene>
<protein>
    <submittedName>
        <fullName evidence="1">Uncharacterized protein</fullName>
    </submittedName>
</protein>
<organism evidence="1 2">
    <name type="scientific">Citrus x changshan-huyou</name>
    <dbReference type="NCBI Taxonomy" id="2935761"/>
    <lineage>
        <taxon>Eukaryota</taxon>
        <taxon>Viridiplantae</taxon>
        <taxon>Streptophyta</taxon>
        <taxon>Embryophyta</taxon>
        <taxon>Tracheophyta</taxon>
        <taxon>Spermatophyta</taxon>
        <taxon>Magnoliopsida</taxon>
        <taxon>eudicotyledons</taxon>
        <taxon>Gunneridae</taxon>
        <taxon>Pentapetalae</taxon>
        <taxon>rosids</taxon>
        <taxon>malvids</taxon>
        <taxon>Sapindales</taxon>
        <taxon>Rutaceae</taxon>
        <taxon>Aurantioideae</taxon>
        <taxon>Citrus</taxon>
    </lineage>
</organism>
<sequence length="145" mass="15917">MGRGWGFHLIPVPSPNKKLENMLGTSALVKITSVGRWSVFGEVIKILSQVNDKIASNRRISSQVGQDKCSPYSSQNEPCACSNEPDPSACGSECCEGKNTSEEGQVSWIDRFAEDINSQNVIGWLLRKRKNQLKGVENDFALGSK</sequence>
<evidence type="ECO:0000313" key="1">
    <source>
        <dbReference type="EMBL" id="KAK9216516.1"/>
    </source>
</evidence>
<name>A0AAP0MSQ3_9ROSI</name>
<dbReference type="Proteomes" id="UP001428341">
    <property type="component" value="Unassembled WGS sequence"/>
</dbReference>
<accession>A0AAP0MSQ3</accession>